<reference evidence="1" key="1">
    <citation type="submission" date="2023-03" db="EMBL/GenBank/DDBJ databases">
        <title>Actinoallomurus iriomotensis NBRC 103681.</title>
        <authorList>
            <person name="Ichikawa N."/>
            <person name="Sato H."/>
            <person name="Tonouchi N."/>
        </authorList>
    </citation>
    <scope>NUCLEOTIDE SEQUENCE</scope>
    <source>
        <strain evidence="1">NBRC 103681</strain>
    </source>
</reference>
<sequence length="70" mass="7138">MVVSEAAALITARIGSRPHEARPAYGNTVRRAGDARLAGTDVAGGLAGHSGVVAHMFHGTPVDTDGAFRL</sequence>
<protein>
    <submittedName>
        <fullName evidence="1">Uncharacterized protein</fullName>
    </submittedName>
</protein>
<gene>
    <name evidence="1" type="ORF">Airi01_045270</name>
</gene>
<proteinExistence type="predicted"/>
<dbReference type="Proteomes" id="UP001165135">
    <property type="component" value="Unassembled WGS sequence"/>
</dbReference>
<name>A0A9W6RJX5_9ACTN</name>
<organism evidence="1 2">
    <name type="scientific">Actinoallomurus iriomotensis</name>
    <dbReference type="NCBI Taxonomy" id="478107"/>
    <lineage>
        <taxon>Bacteria</taxon>
        <taxon>Bacillati</taxon>
        <taxon>Actinomycetota</taxon>
        <taxon>Actinomycetes</taxon>
        <taxon>Streptosporangiales</taxon>
        <taxon>Thermomonosporaceae</taxon>
        <taxon>Actinoallomurus</taxon>
    </lineage>
</organism>
<dbReference type="EMBL" id="BSTJ01000005">
    <property type="protein sequence ID" value="GLY76260.1"/>
    <property type="molecule type" value="Genomic_DNA"/>
</dbReference>
<evidence type="ECO:0000313" key="2">
    <source>
        <dbReference type="Proteomes" id="UP001165135"/>
    </source>
</evidence>
<comment type="caution">
    <text evidence="1">The sequence shown here is derived from an EMBL/GenBank/DDBJ whole genome shotgun (WGS) entry which is preliminary data.</text>
</comment>
<dbReference type="RefSeq" id="WP_285624430.1">
    <property type="nucleotide sequence ID" value="NZ_BSTJ01000005.1"/>
</dbReference>
<evidence type="ECO:0000313" key="1">
    <source>
        <dbReference type="EMBL" id="GLY76260.1"/>
    </source>
</evidence>
<accession>A0A9W6RJX5</accession>
<dbReference type="AlphaFoldDB" id="A0A9W6RJX5"/>